<dbReference type="EMBL" id="CAJJDN010000054">
    <property type="protein sequence ID" value="CAD8089652.1"/>
    <property type="molecule type" value="Genomic_DNA"/>
</dbReference>
<dbReference type="OrthoDB" id="292174at2759"/>
<gene>
    <name evidence="2" type="ORF">PSON_ATCC_30995.1.T0540241</name>
</gene>
<evidence type="ECO:0008006" key="4">
    <source>
        <dbReference type="Google" id="ProtNLM"/>
    </source>
</evidence>
<comment type="caution">
    <text evidence="2">The sequence shown here is derived from an EMBL/GenBank/DDBJ whole genome shotgun (WGS) entry which is preliminary data.</text>
</comment>
<evidence type="ECO:0000313" key="2">
    <source>
        <dbReference type="EMBL" id="CAD8089652.1"/>
    </source>
</evidence>
<accession>A0A8S1NBZ6</accession>
<sequence length="588" mass="69789">MYNPVEYYYCNDYYLSQITNSNINRLNTSYSPKKIMMGICKNDYRTFIKQKTLNLESKEIHPHIVRNKCVKQSFTKLAESILSVSNCFESVPNTSTKTDKFVQKLKHKITTPSPTPPKPHNHEIHRIPGRLHKGALLKNFDNSINQIDKSYILDSKQDFGTLSMSPKPKIIDQHSELPKYNNNKQMSNALNITNQFKDLQQQLIIRKSIINNDISSSSLKQTTSNFIDQTINAMNVDCFYTKISSNNINHLVLIQFENVLGFDEQNFFGLQSDFITSKQYDEYVVLRDHYFQRVSSSQSFYIHKNFKELFNSISRVYQIGLFTVQYPQLLKEFLQERKLRVNCGFHIQNYKIDTFVVNISKVLTNLSIMKPELLIVIQPFQILTQQQSLNSNNSKIPYYEYYGQRFFLPFAEEIHPNNYRLLALPLLSMESLLKQDEQSKGFVQINYFIEQFTLALQSESYFLKFLNKSQNRIKMVDQSTYFRQQKQKLLEQLFFIESLKIQEQKQDGMKMKKKDMIQKLVQKFDHSKQAEQQINELMERNKEIFKKMRNYRQENVNKLHKLQQELSEQLIRYNYCEMFVDTTYYLAY</sequence>
<dbReference type="Proteomes" id="UP000692954">
    <property type="component" value="Unassembled WGS sequence"/>
</dbReference>
<keyword evidence="3" id="KW-1185">Reference proteome</keyword>
<keyword evidence="1" id="KW-0175">Coiled coil</keyword>
<feature type="coiled-coil region" evidence="1">
    <location>
        <begin position="527"/>
        <end position="554"/>
    </location>
</feature>
<evidence type="ECO:0000313" key="3">
    <source>
        <dbReference type="Proteomes" id="UP000692954"/>
    </source>
</evidence>
<proteinExistence type="predicted"/>
<name>A0A8S1NBZ6_9CILI</name>
<protein>
    <recommendedName>
        <fullName evidence="4">FCP1 homology domain-containing protein</fullName>
    </recommendedName>
</protein>
<reference evidence="2" key="1">
    <citation type="submission" date="2021-01" db="EMBL/GenBank/DDBJ databases">
        <authorList>
            <consortium name="Genoscope - CEA"/>
            <person name="William W."/>
        </authorList>
    </citation>
    <scope>NUCLEOTIDE SEQUENCE</scope>
</reference>
<dbReference type="AlphaFoldDB" id="A0A8S1NBZ6"/>
<organism evidence="2 3">
    <name type="scientific">Paramecium sonneborni</name>
    <dbReference type="NCBI Taxonomy" id="65129"/>
    <lineage>
        <taxon>Eukaryota</taxon>
        <taxon>Sar</taxon>
        <taxon>Alveolata</taxon>
        <taxon>Ciliophora</taxon>
        <taxon>Intramacronucleata</taxon>
        <taxon>Oligohymenophorea</taxon>
        <taxon>Peniculida</taxon>
        <taxon>Parameciidae</taxon>
        <taxon>Paramecium</taxon>
    </lineage>
</organism>
<evidence type="ECO:0000256" key="1">
    <source>
        <dbReference type="SAM" id="Coils"/>
    </source>
</evidence>